<dbReference type="GO" id="GO:0005524">
    <property type="term" value="F:ATP binding"/>
    <property type="evidence" value="ECO:0007669"/>
    <property type="project" value="UniProtKB-KW"/>
</dbReference>
<evidence type="ECO:0000256" key="5">
    <source>
        <dbReference type="ARBA" id="ARBA00022737"/>
    </source>
</evidence>
<evidence type="ECO:0000256" key="13">
    <source>
        <dbReference type="SAM" id="SignalP"/>
    </source>
</evidence>
<evidence type="ECO:0000313" key="15">
    <source>
        <dbReference type="Proteomes" id="UP000452235"/>
    </source>
</evidence>
<gene>
    <name evidence="14" type="ORF">ATEIFO6365_0004065200</name>
</gene>
<dbReference type="InterPro" id="IPR036640">
    <property type="entry name" value="ABC1_TM_sf"/>
</dbReference>
<comment type="subcellular location">
    <subcellularLocation>
        <location evidence="1">Membrane</location>
        <topology evidence="1">Multi-pass membrane protein</topology>
    </subcellularLocation>
</comment>
<feature type="transmembrane region" description="Helical" evidence="12">
    <location>
        <begin position="919"/>
        <end position="943"/>
    </location>
</feature>
<dbReference type="InterPro" id="IPR003439">
    <property type="entry name" value="ABC_transporter-like_ATP-bd"/>
</dbReference>
<dbReference type="PROSITE" id="PS00211">
    <property type="entry name" value="ABC_TRANSPORTER_1"/>
    <property type="match status" value="1"/>
</dbReference>
<organism evidence="14 15">
    <name type="scientific">Aspergillus terreus</name>
    <dbReference type="NCBI Taxonomy" id="33178"/>
    <lineage>
        <taxon>Eukaryota</taxon>
        <taxon>Fungi</taxon>
        <taxon>Dikarya</taxon>
        <taxon>Ascomycota</taxon>
        <taxon>Pezizomycotina</taxon>
        <taxon>Eurotiomycetes</taxon>
        <taxon>Eurotiomycetidae</taxon>
        <taxon>Eurotiales</taxon>
        <taxon>Aspergillaceae</taxon>
        <taxon>Aspergillus</taxon>
        <taxon>Aspergillus subgen. Circumdati</taxon>
    </lineage>
</organism>
<dbReference type="PROSITE" id="PS50893">
    <property type="entry name" value="ABC_TRANSPORTER_2"/>
    <property type="match status" value="2"/>
</dbReference>
<evidence type="ECO:0000256" key="1">
    <source>
        <dbReference type="ARBA" id="ARBA00004141"/>
    </source>
</evidence>
<feature type="signal peptide" evidence="13">
    <location>
        <begin position="1"/>
        <end position="20"/>
    </location>
</feature>
<keyword evidence="13" id="KW-0732">Signal</keyword>
<dbReference type="CDD" id="cd03244">
    <property type="entry name" value="ABCC_MRP_domain2"/>
    <property type="match status" value="1"/>
</dbReference>
<dbReference type="PROSITE" id="PS50929">
    <property type="entry name" value="ABC_TM1F"/>
    <property type="match status" value="2"/>
</dbReference>
<dbReference type="CDD" id="cd03250">
    <property type="entry name" value="ABCC_MRP_domain1"/>
    <property type="match status" value="1"/>
</dbReference>
<dbReference type="SUPFAM" id="SSF52540">
    <property type="entry name" value="P-loop containing nucleoside triphosphate hydrolases"/>
    <property type="match status" value="2"/>
</dbReference>
<dbReference type="FunFam" id="1.20.1560.10:FF:000013">
    <property type="entry name" value="ABC transporter C family member 2"/>
    <property type="match status" value="1"/>
</dbReference>
<feature type="transmembrane region" description="Helical" evidence="12">
    <location>
        <begin position="152"/>
        <end position="171"/>
    </location>
</feature>
<feature type="transmembrane region" description="Helical" evidence="12">
    <location>
        <begin position="504"/>
        <end position="525"/>
    </location>
</feature>
<evidence type="ECO:0000256" key="10">
    <source>
        <dbReference type="ARBA" id="ARBA00023180"/>
    </source>
</evidence>
<evidence type="ECO:0000256" key="11">
    <source>
        <dbReference type="SAM" id="MobiDB-lite"/>
    </source>
</evidence>
<keyword evidence="9 12" id="KW-0472">Membrane</keyword>
<accession>A0A5M3YUC1</accession>
<evidence type="ECO:0000256" key="3">
    <source>
        <dbReference type="ARBA" id="ARBA00022448"/>
    </source>
</evidence>
<feature type="compositionally biased region" description="Acidic residues" evidence="11">
    <location>
        <begin position="367"/>
        <end position="376"/>
    </location>
</feature>
<evidence type="ECO:0000256" key="7">
    <source>
        <dbReference type="ARBA" id="ARBA00022840"/>
    </source>
</evidence>
<evidence type="ECO:0000256" key="4">
    <source>
        <dbReference type="ARBA" id="ARBA00022692"/>
    </source>
</evidence>
<feature type="transmembrane region" description="Helical" evidence="12">
    <location>
        <begin position="63"/>
        <end position="81"/>
    </location>
</feature>
<name>A0A5M3YUC1_ASPTE</name>
<feature type="transmembrane region" description="Helical" evidence="12">
    <location>
        <begin position="981"/>
        <end position="1005"/>
    </location>
</feature>
<feature type="transmembrane region" description="Helical" evidence="12">
    <location>
        <begin position="299"/>
        <end position="320"/>
    </location>
</feature>
<dbReference type="VEuPathDB" id="FungiDB:ATEG_04667"/>
<dbReference type="InterPro" id="IPR027417">
    <property type="entry name" value="P-loop_NTPase"/>
</dbReference>
<dbReference type="FunFam" id="3.40.50.300:FF:000825">
    <property type="entry name" value="ABC bile acid transporter"/>
    <property type="match status" value="1"/>
</dbReference>
<dbReference type="GO" id="GO:0005737">
    <property type="term" value="C:cytoplasm"/>
    <property type="evidence" value="ECO:0007669"/>
    <property type="project" value="UniProtKB-ARBA"/>
</dbReference>
<keyword evidence="8 12" id="KW-1133">Transmembrane helix</keyword>
<comment type="caution">
    <text evidence="14">The sequence shown here is derived from an EMBL/GenBank/DDBJ whole genome shotgun (WGS) entry which is preliminary data.</text>
</comment>
<keyword evidence="6" id="KW-0547">Nucleotide-binding</keyword>
<keyword evidence="5" id="KW-0677">Repeat</keyword>
<feature type="transmembrane region" description="Helical" evidence="12">
    <location>
        <begin position="1170"/>
        <end position="1191"/>
    </location>
</feature>
<dbReference type="GO" id="GO:0016020">
    <property type="term" value="C:membrane"/>
    <property type="evidence" value="ECO:0007669"/>
    <property type="project" value="UniProtKB-SubCell"/>
</dbReference>
<dbReference type="EMBL" id="BLJY01000004">
    <property type="protein sequence ID" value="GFF15533.1"/>
    <property type="molecule type" value="Genomic_DNA"/>
</dbReference>
<feature type="transmembrane region" description="Helical" evidence="12">
    <location>
        <begin position="428"/>
        <end position="445"/>
    </location>
</feature>
<evidence type="ECO:0000256" key="6">
    <source>
        <dbReference type="ARBA" id="ARBA00022741"/>
    </source>
</evidence>
<feature type="transmembrane region" description="Helical" evidence="12">
    <location>
        <begin position="1084"/>
        <end position="1103"/>
    </location>
</feature>
<keyword evidence="10" id="KW-0325">Glycoprotein</keyword>
<keyword evidence="7" id="KW-0067">ATP-binding</keyword>
<proteinExistence type="inferred from homology"/>
<feature type="chain" id="PRO_5044017177" evidence="13">
    <location>
        <begin position="21"/>
        <end position="1523"/>
    </location>
</feature>
<dbReference type="InterPro" id="IPR017871">
    <property type="entry name" value="ABC_transporter-like_CS"/>
</dbReference>
<dbReference type="InterPro" id="IPR050173">
    <property type="entry name" value="ABC_transporter_C-like"/>
</dbReference>
<dbReference type="SUPFAM" id="SSF90123">
    <property type="entry name" value="ABC transporter transmembrane region"/>
    <property type="match status" value="2"/>
</dbReference>
<evidence type="ECO:0000256" key="12">
    <source>
        <dbReference type="SAM" id="Phobius"/>
    </source>
</evidence>
<feature type="transmembrane region" description="Helical" evidence="12">
    <location>
        <begin position="404"/>
        <end position="422"/>
    </location>
</feature>
<dbReference type="Pfam" id="PF00664">
    <property type="entry name" value="ABC_membrane"/>
    <property type="match status" value="2"/>
</dbReference>
<dbReference type="PANTHER" id="PTHR24223:SF354">
    <property type="entry name" value="BILE ACID TRANSPORTER, PUTATIVE (EUROFUNG)-RELATED"/>
    <property type="match status" value="1"/>
</dbReference>
<evidence type="ECO:0000256" key="2">
    <source>
        <dbReference type="ARBA" id="ARBA00009726"/>
    </source>
</evidence>
<dbReference type="SMART" id="SM00382">
    <property type="entry name" value="AAA"/>
    <property type="match status" value="2"/>
</dbReference>
<feature type="transmembrane region" description="Helical" evidence="12">
    <location>
        <begin position="531"/>
        <end position="549"/>
    </location>
</feature>
<dbReference type="GO" id="GO:0140359">
    <property type="term" value="F:ABC-type transporter activity"/>
    <property type="evidence" value="ECO:0007669"/>
    <property type="project" value="InterPro"/>
</dbReference>
<dbReference type="InterPro" id="IPR003593">
    <property type="entry name" value="AAA+_ATPase"/>
</dbReference>
<evidence type="ECO:0000256" key="8">
    <source>
        <dbReference type="ARBA" id="ARBA00022989"/>
    </source>
</evidence>
<comment type="similarity">
    <text evidence="2">Belongs to the ABC transporter superfamily. ABCC family. Conjugate transporter (TC 3.A.1.208) subfamily.</text>
</comment>
<feature type="transmembrane region" description="Helical" evidence="12">
    <location>
        <begin position="117"/>
        <end position="140"/>
    </location>
</feature>
<dbReference type="OrthoDB" id="6500128at2759"/>
<dbReference type="CDD" id="cd18604">
    <property type="entry name" value="ABC_6TM_VMR1_D2_like"/>
    <property type="match status" value="1"/>
</dbReference>
<feature type="region of interest" description="Disordered" evidence="11">
    <location>
        <begin position="844"/>
        <end position="892"/>
    </location>
</feature>
<feature type="transmembrane region" description="Helical" evidence="12">
    <location>
        <begin position="253"/>
        <end position="279"/>
    </location>
</feature>
<dbReference type="FunFam" id="3.40.50.300:FF:000610">
    <property type="entry name" value="Multidrug resistance-associated ABC transporter"/>
    <property type="match status" value="1"/>
</dbReference>
<dbReference type="Proteomes" id="UP000452235">
    <property type="component" value="Unassembled WGS sequence"/>
</dbReference>
<dbReference type="Pfam" id="PF00005">
    <property type="entry name" value="ABC_tran"/>
    <property type="match status" value="2"/>
</dbReference>
<feature type="transmembrane region" description="Helical" evidence="12">
    <location>
        <begin position="1060"/>
        <end position="1078"/>
    </location>
</feature>
<feature type="compositionally biased region" description="Polar residues" evidence="11">
    <location>
        <begin position="868"/>
        <end position="887"/>
    </location>
</feature>
<protein>
    <submittedName>
        <fullName evidence="14">ATP-dependent bile acid permease</fullName>
    </submittedName>
</protein>
<dbReference type="InterPro" id="IPR011527">
    <property type="entry name" value="ABC1_TM_dom"/>
</dbReference>
<dbReference type="Gene3D" id="3.40.50.300">
    <property type="entry name" value="P-loop containing nucleotide triphosphate hydrolases"/>
    <property type="match status" value="2"/>
</dbReference>
<reference evidence="14 15" key="1">
    <citation type="submission" date="2020-01" db="EMBL/GenBank/DDBJ databases">
        <title>Aspergillus terreus IFO 6365 whole genome shotgun sequence.</title>
        <authorList>
            <person name="Kanamasa S."/>
            <person name="Takahashi H."/>
        </authorList>
    </citation>
    <scope>NUCLEOTIDE SEQUENCE [LARGE SCALE GENOMIC DNA]</scope>
    <source>
        <strain evidence="14 15">IFO 6365</strain>
    </source>
</reference>
<feature type="region of interest" description="Disordered" evidence="11">
    <location>
        <begin position="354"/>
        <end position="376"/>
    </location>
</feature>
<keyword evidence="4 12" id="KW-0812">Transmembrane</keyword>
<dbReference type="CDD" id="cd18596">
    <property type="entry name" value="ABC_6TM_VMR1_D1_like"/>
    <property type="match status" value="1"/>
</dbReference>
<keyword evidence="15" id="KW-1185">Reference proteome</keyword>
<dbReference type="GO" id="GO:0016887">
    <property type="term" value="F:ATP hydrolysis activity"/>
    <property type="evidence" value="ECO:0007669"/>
    <property type="project" value="InterPro"/>
</dbReference>
<evidence type="ECO:0000313" key="14">
    <source>
        <dbReference type="EMBL" id="GFF15533.1"/>
    </source>
</evidence>
<sequence length="1523" mass="169497">MSAFPLAASALGVALTTVLAIPHIRQLASNRRIEKPADYQILNDNAEEEVIRAKTPEARWQRIVLTITTLVATLAALLACVRARTTIQILQFVSWIVLLVQEIIVVTRRRPQDRYQLGCYTALGSLFVTITTVSGKVFPFEHDRFEERLKSQLALTVLQLSAGIILILLNLSIPKGPTVYRDGKAVDKQDAVSFLTKYSFMWARETLSIAAKKNRLEMDDLPLVGDEVRAQTLYARFSNVNAAWKLWRRCIRIYWPTLTFQLVIQLFSSGCHFLPQFFLFKILRQFEARDTGANNQVDLWLTAAGLGCSLVVASWFSSLVDYIADMKLSLPVHEQLFAVITSKIIRLSDVVAAPPDGDNESTSSSAENEDEDEDDAAPMTRHSILNLLGVDVESISEFASYSHLMLDCILEFTIAVIFMVHIMGWKPTFAGCIVPALLSPIYYFVNKKYSKSEEALMEHRDRKSAVLSEAIHGIRQIKFSALENEWYRKILKFRHEELDRQRMVYIFDLFLVALWSFGPVVMSVVSFSTYVYINGTISASVAFTGFAIFEGIEGSLSMLPEMVSDFLDASVSARRIDRFLSLPEHHDGRISGDAIRFTDATITWPSEEPKDTQDQFHLKELNLDFPAEELTVISGRSGAGKTLLLQAIIGEVDIRCGDISVPAMIPTPERPVDRHRWTIPGMMVYVSQDPWIENATVRDSILFGLPFEPSRYSEVLHACALAEDLKSFADGDMTEVGANGINLSGGQKWRLALARALYSRASVLVLDDIFSAVDSHVGRHLYEHALIGRLCDGRTRIIATHHIRLCLSKTAYCVVLENGCVLGAGTPNALVQNGVLGKHSMTSPEHIDRPKATNGAAQMSRSAYGRRASTSSFTSLERYQPRASTQDPGAGKYYEEEKREIGAVKMEVWKTYMKACGGYLHWALVLFFFALTLVENLVTPYWVSLWTREYGGNAPEPSVVLQTDMNNVPSTEPGIALDRRLLIYASVFVGLSLSSWFLEMIRYYLVFQGSLRASKALFEQFTDTILRAPLSFLDTTPAGRILNRFTADFGVVDSDLAMNLGWLLHSSVLVLVVIIAAFMSSPLIVFFGLLSVLASWAVASFYVTGAREAKRLESTARSPIFEQVSSLLAGLPTIRASKKENEYLRHIYKLIDTHCQAFWHRRLFNCWRELWLSLVGAGFVTTVAAMFVSVSKLDAPLAGFALSFALDMSGNISWLLAQYTRIELDFNAAERVIEYTELTPEPQTGVDVPASWPTRGEIEVTDLHVSYAPHLPPVLRGLTFSVRPGERIGIVGRTGAGKSSLTLALLRFLEAQSGSVFIDGVDVSRMRLHDLRSRIGIIPQDPVVFTGTVREVLDPFDHHDDQELDNALEKVSLAPANQGNTEGQSTVAQSSCAKDLFSLSDPIAEGGRNFSQGQRQLLCLARALVSRPKILIMDEATASVDMESDLRIQRSIREIQGCTLLVIAHRLSTIADFDRILVLDSGKVVEFDRPAVLMGVENGVFRSLVEQSGDRAAIEAMISAADR</sequence>
<dbReference type="Gene3D" id="1.20.1560.10">
    <property type="entry name" value="ABC transporter type 1, transmembrane domain"/>
    <property type="match status" value="2"/>
</dbReference>
<evidence type="ECO:0000256" key="9">
    <source>
        <dbReference type="ARBA" id="ARBA00023136"/>
    </source>
</evidence>
<keyword evidence="3" id="KW-0813">Transport</keyword>
<dbReference type="PANTHER" id="PTHR24223">
    <property type="entry name" value="ATP-BINDING CASSETTE SUB-FAMILY C"/>
    <property type="match status" value="1"/>
</dbReference>